<dbReference type="OrthoDB" id="2257429at2759"/>
<protein>
    <submittedName>
        <fullName evidence="3">Uncharacterized protein</fullName>
    </submittedName>
</protein>
<accession>A0A167PGK2</accession>
<organism evidence="3 4">
    <name type="scientific">Phycomyces blakesleeanus (strain ATCC 8743b / DSM 1359 / FGSC 10004 / NBRC 33097 / NRRL 1555)</name>
    <dbReference type="NCBI Taxonomy" id="763407"/>
    <lineage>
        <taxon>Eukaryota</taxon>
        <taxon>Fungi</taxon>
        <taxon>Fungi incertae sedis</taxon>
        <taxon>Mucoromycota</taxon>
        <taxon>Mucoromycotina</taxon>
        <taxon>Mucoromycetes</taxon>
        <taxon>Mucorales</taxon>
        <taxon>Phycomycetaceae</taxon>
        <taxon>Phycomyces</taxon>
    </lineage>
</organism>
<keyword evidence="2" id="KW-0812">Transmembrane</keyword>
<sequence length="82" mass="9008">MPSSRQTEQKINNNIEKASNVAQDEVTRLRAELDEFKRKAGPKVQEAENILCSPTAIGFYQGLVVGVAIVLGYAKYNGGLRL</sequence>
<keyword evidence="2" id="KW-0472">Membrane</keyword>
<keyword evidence="2" id="KW-1133">Transmembrane helix</keyword>
<name>A0A167PGK2_PHYB8</name>
<dbReference type="Proteomes" id="UP000077315">
    <property type="component" value="Unassembled WGS sequence"/>
</dbReference>
<feature type="coiled-coil region" evidence="1">
    <location>
        <begin position="12"/>
        <end position="39"/>
    </location>
</feature>
<dbReference type="VEuPathDB" id="FungiDB:PHYBLDRAFT_141734"/>
<evidence type="ECO:0000313" key="4">
    <source>
        <dbReference type="Proteomes" id="UP000077315"/>
    </source>
</evidence>
<proteinExistence type="predicted"/>
<gene>
    <name evidence="3" type="ORF">PHYBLDRAFT_141734</name>
</gene>
<evidence type="ECO:0000256" key="1">
    <source>
        <dbReference type="SAM" id="Coils"/>
    </source>
</evidence>
<keyword evidence="1" id="KW-0175">Coiled coil</keyword>
<reference evidence="4" key="1">
    <citation type="submission" date="2015-06" db="EMBL/GenBank/DDBJ databases">
        <title>Expansion of signal transduction pathways in fungi by whole-genome duplication.</title>
        <authorList>
            <consortium name="DOE Joint Genome Institute"/>
            <person name="Corrochano L.M."/>
            <person name="Kuo A."/>
            <person name="Marcet-Houben M."/>
            <person name="Polaino S."/>
            <person name="Salamov A."/>
            <person name="Villalobos J.M."/>
            <person name="Alvarez M.I."/>
            <person name="Avalos J."/>
            <person name="Benito E.P."/>
            <person name="Benoit I."/>
            <person name="Burger G."/>
            <person name="Camino L.P."/>
            <person name="Canovas D."/>
            <person name="Cerda-Olmedo E."/>
            <person name="Cheng J.-F."/>
            <person name="Dominguez A."/>
            <person name="Elias M."/>
            <person name="Eslava A.P."/>
            <person name="Glaser F."/>
            <person name="Grimwood J."/>
            <person name="Gutierrez G."/>
            <person name="Heitman J."/>
            <person name="Henrissat B."/>
            <person name="Iturriaga E.A."/>
            <person name="Lang B.F."/>
            <person name="Lavin J.L."/>
            <person name="Lee S."/>
            <person name="Li W."/>
            <person name="Lindquist E."/>
            <person name="Lopez-Garcia S."/>
            <person name="Luque E.M."/>
            <person name="Marcos A.T."/>
            <person name="Martin J."/>
            <person name="McCluskey K."/>
            <person name="Medina H.R."/>
            <person name="Miralles-Duran A."/>
            <person name="Miyazaki A."/>
            <person name="Munoz-Torres E."/>
            <person name="Oguiza J.A."/>
            <person name="Ohm R."/>
            <person name="Olmedo M."/>
            <person name="Orejas M."/>
            <person name="Ortiz-Castellanos L."/>
            <person name="Pisabarro A.G."/>
            <person name="Rodriguez-Romero J."/>
            <person name="Ruiz-Herrera J."/>
            <person name="Ruiz-Vazquez R."/>
            <person name="Sanz C."/>
            <person name="Schackwitz W."/>
            <person name="Schmutz J."/>
            <person name="Shahriari M."/>
            <person name="Shelest E."/>
            <person name="Silva-Franco F."/>
            <person name="Soanes D."/>
            <person name="Syed K."/>
            <person name="Tagua V.G."/>
            <person name="Talbot N.J."/>
            <person name="Thon M."/>
            <person name="De vries R.P."/>
            <person name="Wiebenga A."/>
            <person name="Yadav J.S."/>
            <person name="Braun E.L."/>
            <person name="Baker S."/>
            <person name="Garre V."/>
            <person name="Horwitz B."/>
            <person name="Torres-Martinez S."/>
            <person name="Idnurm A."/>
            <person name="Herrera-Estrella A."/>
            <person name="Gabaldon T."/>
            <person name="Grigoriev I.V."/>
        </authorList>
    </citation>
    <scope>NUCLEOTIDE SEQUENCE [LARGE SCALE GENOMIC DNA]</scope>
    <source>
        <strain evidence="4">NRRL 1555(-)</strain>
    </source>
</reference>
<evidence type="ECO:0000256" key="2">
    <source>
        <dbReference type="SAM" id="Phobius"/>
    </source>
</evidence>
<evidence type="ECO:0000313" key="3">
    <source>
        <dbReference type="EMBL" id="OAD77869.1"/>
    </source>
</evidence>
<keyword evidence="4" id="KW-1185">Reference proteome</keyword>
<dbReference type="RefSeq" id="XP_018295909.1">
    <property type="nucleotide sequence ID" value="XM_018430655.1"/>
</dbReference>
<feature type="transmembrane region" description="Helical" evidence="2">
    <location>
        <begin position="57"/>
        <end position="76"/>
    </location>
</feature>
<dbReference type="InParanoid" id="A0A167PGK2"/>
<dbReference type="GeneID" id="28991561"/>
<dbReference type="AlphaFoldDB" id="A0A167PGK2"/>
<dbReference type="EMBL" id="KV440974">
    <property type="protein sequence ID" value="OAD77869.1"/>
    <property type="molecule type" value="Genomic_DNA"/>
</dbReference>